<dbReference type="InterPro" id="IPR039532">
    <property type="entry name" value="TetR_C_Firmicutes"/>
</dbReference>
<keyword evidence="2 3" id="KW-0238">DNA-binding</keyword>
<dbReference type="InterPro" id="IPR001647">
    <property type="entry name" value="HTH_TetR"/>
</dbReference>
<evidence type="ECO:0000313" key="7">
    <source>
        <dbReference type="Proteomes" id="UP000637074"/>
    </source>
</evidence>
<evidence type="ECO:0000259" key="5">
    <source>
        <dbReference type="PROSITE" id="PS50977"/>
    </source>
</evidence>
<dbReference type="PANTHER" id="PTHR43479:SF7">
    <property type="entry name" value="TETR-FAMILY TRANSCRIPTIONAL REGULATOR"/>
    <property type="match status" value="1"/>
</dbReference>
<feature type="domain" description="HTH tetR-type" evidence="5">
    <location>
        <begin position="12"/>
        <end position="72"/>
    </location>
</feature>
<protein>
    <submittedName>
        <fullName evidence="6">TetR family transcriptional regulator</fullName>
    </submittedName>
</protein>
<dbReference type="PROSITE" id="PS50977">
    <property type="entry name" value="HTH_TETR_2"/>
    <property type="match status" value="1"/>
</dbReference>
<gene>
    <name evidence="6" type="ORF">AM1BK_03090</name>
</gene>
<sequence>MKNESKVDRRIKRTRQSLKDALISLMNEKELCSISITDIINRTDLNRSTFYSHFRDKEDLLTCIIDELMEGMIKIMQGSSANHISNQIGCRDLSNSAIQLFTYIGEHADYFKIMLNNHRVPQLTQRISETLYRFYLNEIENTLDQNTQLTINRGFFACYFTSVVLGFVHHWLVTTDMKYSPDFVAQELSKIFAAKLYIPYLQPTVL</sequence>
<dbReference type="InterPro" id="IPR050624">
    <property type="entry name" value="HTH-type_Tx_Regulator"/>
</dbReference>
<keyword evidence="4" id="KW-0812">Transmembrane</keyword>
<evidence type="ECO:0000256" key="3">
    <source>
        <dbReference type="PROSITE-ProRule" id="PRU00335"/>
    </source>
</evidence>
<reference evidence="6 7" key="1">
    <citation type="journal article" date="2022" name="Int. J. Syst. Evol. Microbiol.">
        <title>Neobacillus kokaensis sp. nov., isolated from soil.</title>
        <authorList>
            <person name="Yuki K."/>
            <person name="Matsubara H."/>
            <person name="Yamaguchi S."/>
        </authorList>
    </citation>
    <scope>NUCLEOTIDE SEQUENCE [LARGE SCALE GENOMIC DNA]</scope>
    <source>
        <strain evidence="6 7">LOB 377</strain>
    </source>
</reference>
<dbReference type="SUPFAM" id="SSF46689">
    <property type="entry name" value="Homeodomain-like"/>
    <property type="match status" value="1"/>
</dbReference>
<dbReference type="InterPro" id="IPR009057">
    <property type="entry name" value="Homeodomain-like_sf"/>
</dbReference>
<dbReference type="EMBL" id="BNDS01000001">
    <property type="protein sequence ID" value="GHH96766.1"/>
    <property type="molecule type" value="Genomic_DNA"/>
</dbReference>
<dbReference type="Proteomes" id="UP000637074">
    <property type="component" value="Unassembled WGS sequence"/>
</dbReference>
<evidence type="ECO:0000313" key="6">
    <source>
        <dbReference type="EMBL" id="GHH96766.1"/>
    </source>
</evidence>
<feature type="transmembrane region" description="Helical" evidence="4">
    <location>
        <begin position="154"/>
        <end position="173"/>
    </location>
</feature>
<dbReference type="Pfam" id="PF00440">
    <property type="entry name" value="TetR_N"/>
    <property type="match status" value="1"/>
</dbReference>
<evidence type="ECO:0000256" key="2">
    <source>
        <dbReference type="ARBA" id="ARBA00023125"/>
    </source>
</evidence>
<accession>A0ABQ3MXX8</accession>
<organism evidence="6 7">
    <name type="scientific">Neobacillus kokaensis</name>
    <dbReference type="NCBI Taxonomy" id="2759023"/>
    <lineage>
        <taxon>Bacteria</taxon>
        <taxon>Bacillati</taxon>
        <taxon>Bacillota</taxon>
        <taxon>Bacilli</taxon>
        <taxon>Bacillales</taxon>
        <taxon>Bacillaceae</taxon>
        <taxon>Neobacillus</taxon>
    </lineage>
</organism>
<evidence type="ECO:0000256" key="4">
    <source>
        <dbReference type="SAM" id="Phobius"/>
    </source>
</evidence>
<comment type="caution">
    <text evidence="6">The sequence shown here is derived from an EMBL/GenBank/DDBJ whole genome shotgun (WGS) entry which is preliminary data.</text>
</comment>
<proteinExistence type="predicted"/>
<keyword evidence="4" id="KW-0472">Membrane</keyword>
<keyword evidence="7" id="KW-1185">Reference proteome</keyword>
<dbReference type="Gene3D" id="1.10.357.10">
    <property type="entry name" value="Tetracycline Repressor, domain 2"/>
    <property type="match status" value="1"/>
</dbReference>
<keyword evidence="4" id="KW-1133">Transmembrane helix</keyword>
<dbReference type="RefSeq" id="WP_191269002.1">
    <property type="nucleotide sequence ID" value="NZ_BNDS01000001.1"/>
</dbReference>
<dbReference type="PANTHER" id="PTHR43479">
    <property type="entry name" value="ACREF/ENVCD OPERON REPRESSOR-RELATED"/>
    <property type="match status" value="1"/>
</dbReference>
<feature type="DNA-binding region" description="H-T-H motif" evidence="3">
    <location>
        <begin position="35"/>
        <end position="54"/>
    </location>
</feature>
<keyword evidence="1" id="KW-0678">Repressor</keyword>
<name>A0ABQ3MXX8_9BACI</name>
<evidence type="ECO:0000256" key="1">
    <source>
        <dbReference type="ARBA" id="ARBA00022491"/>
    </source>
</evidence>
<dbReference type="Pfam" id="PF14278">
    <property type="entry name" value="TetR_C_8"/>
    <property type="match status" value="1"/>
</dbReference>